<keyword evidence="3" id="KW-0503">Monooxygenase</keyword>
<dbReference type="RefSeq" id="WP_045851641.1">
    <property type="nucleotide sequence ID" value="NZ_FTLX01000003.1"/>
</dbReference>
<dbReference type="PANTHER" id="PTHR33336:SF3">
    <property type="entry name" value="ABM DOMAIN-CONTAINING PROTEIN"/>
    <property type="match status" value="1"/>
</dbReference>
<accession>A0A1N6TMH2</accession>
<dbReference type="Pfam" id="PF03992">
    <property type="entry name" value="ABM"/>
    <property type="match status" value="1"/>
</dbReference>
<reference evidence="2" key="3">
    <citation type="submission" date="2017-03" db="EMBL/GenBank/DDBJ databases">
        <authorList>
            <person name="Dastager S.G."/>
            <person name="Neurgaonkar P.S."/>
            <person name="Dharne M.S."/>
        </authorList>
    </citation>
    <scope>NUCLEOTIDE SEQUENCE</scope>
    <source>
        <strain evidence="2">DSM 25145</strain>
    </source>
</reference>
<gene>
    <name evidence="2" type="ORF">B1B05_06780</name>
    <name evidence="3" type="ORF">SAMN05443094_10326</name>
</gene>
<reference evidence="3 4" key="1">
    <citation type="submission" date="2017-01" db="EMBL/GenBank/DDBJ databases">
        <authorList>
            <person name="Mah S.A."/>
            <person name="Swanson W.J."/>
            <person name="Moy G.W."/>
            <person name="Vacquier V.D."/>
        </authorList>
    </citation>
    <scope>NUCLEOTIDE SEQUENCE [LARGE SCALE GENOMIC DNA]</scope>
    <source>
        <strain evidence="3 4">NIO-1016</strain>
    </source>
</reference>
<keyword evidence="5" id="KW-1185">Reference proteome</keyword>
<protein>
    <submittedName>
        <fullName evidence="2">Antibiotic biosynthesis monooxygenase</fullName>
    </submittedName>
    <submittedName>
        <fullName evidence="3">Quinol monooxygenase YgiN</fullName>
    </submittedName>
</protein>
<name>A0A1N6TMH2_9BACI</name>
<dbReference type="GO" id="GO:0004497">
    <property type="term" value="F:monooxygenase activity"/>
    <property type="evidence" value="ECO:0007669"/>
    <property type="project" value="UniProtKB-KW"/>
</dbReference>
<dbReference type="AlphaFoldDB" id="A0A1N6TMH2"/>
<evidence type="ECO:0000313" key="3">
    <source>
        <dbReference type="EMBL" id="SIQ54535.1"/>
    </source>
</evidence>
<dbReference type="InterPro" id="IPR011008">
    <property type="entry name" value="Dimeric_a/b-barrel"/>
</dbReference>
<dbReference type="InterPro" id="IPR007138">
    <property type="entry name" value="ABM_dom"/>
</dbReference>
<dbReference type="Proteomes" id="UP000215545">
    <property type="component" value="Unassembled WGS sequence"/>
</dbReference>
<dbReference type="InterPro" id="IPR050744">
    <property type="entry name" value="AI-2_Isomerase_LsrG"/>
</dbReference>
<evidence type="ECO:0000313" key="5">
    <source>
        <dbReference type="Proteomes" id="UP000215545"/>
    </source>
</evidence>
<dbReference type="STRING" id="1017273.SAMN05443094_10326"/>
<sequence length="99" mass="11100">MIIIHAGFQIKPDQEAAFLTEIRSLIQESRSESGNISYDLMKDTEHDHAYTMVEVWKDAEAVGSHNASDHFQAFVSKAPQYLSAPLSIKSFEGNELSNE</sequence>
<evidence type="ECO:0000259" key="1">
    <source>
        <dbReference type="PROSITE" id="PS51725"/>
    </source>
</evidence>
<dbReference type="SUPFAM" id="SSF54909">
    <property type="entry name" value="Dimeric alpha+beta barrel"/>
    <property type="match status" value="1"/>
</dbReference>
<proteinExistence type="predicted"/>
<feature type="domain" description="ABM" evidence="1">
    <location>
        <begin position="2"/>
        <end position="91"/>
    </location>
</feature>
<dbReference type="Gene3D" id="3.30.70.100">
    <property type="match status" value="1"/>
</dbReference>
<evidence type="ECO:0000313" key="2">
    <source>
        <dbReference type="EMBL" id="OXS78315.1"/>
    </source>
</evidence>
<dbReference type="EMBL" id="FTLX01000003">
    <property type="protein sequence ID" value="SIQ54535.1"/>
    <property type="molecule type" value="Genomic_DNA"/>
</dbReference>
<keyword evidence="3" id="KW-0560">Oxidoreductase</keyword>
<dbReference type="Proteomes" id="UP000186385">
    <property type="component" value="Unassembled WGS sequence"/>
</dbReference>
<dbReference type="PROSITE" id="PS51725">
    <property type="entry name" value="ABM"/>
    <property type="match status" value="1"/>
</dbReference>
<evidence type="ECO:0000313" key="4">
    <source>
        <dbReference type="Proteomes" id="UP000186385"/>
    </source>
</evidence>
<organism evidence="3 4">
    <name type="scientific">Domibacillus enclensis</name>
    <dbReference type="NCBI Taxonomy" id="1017273"/>
    <lineage>
        <taxon>Bacteria</taxon>
        <taxon>Bacillati</taxon>
        <taxon>Bacillota</taxon>
        <taxon>Bacilli</taxon>
        <taxon>Bacillales</taxon>
        <taxon>Bacillaceae</taxon>
        <taxon>Domibacillus</taxon>
    </lineage>
</organism>
<dbReference type="EMBL" id="MWSK01000003">
    <property type="protein sequence ID" value="OXS78315.1"/>
    <property type="molecule type" value="Genomic_DNA"/>
</dbReference>
<reference evidence="5" key="2">
    <citation type="submission" date="2017-03" db="EMBL/GenBank/DDBJ databases">
        <title>Bacillus sp. V-88(T) DSM27956, whole genome shotgun sequencing project.</title>
        <authorList>
            <person name="Dastager S.G."/>
            <person name="Neurgaonkar P.S."/>
            <person name="Dharne M.S."/>
        </authorList>
    </citation>
    <scope>NUCLEOTIDE SEQUENCE [LARGE SCALE GENOMIC DNA]</scope>
    <source>
        <strain evidence="5">DSM 25145</strain>
    </source>
</reference>
<dbReference type="PANTHER" id="PTHR33336">
    <property type="entry name" value="QUINOL MONOOXYGENASE YGIN-RELATED"/>
    <property type="match status" value="1"/>
</dbReference>
<dbReference type="OrthoDB" id="287932at2"/>